<accession>A0ABQ8DJF8</accession>
<comment type="caution">
    <text evidence="2">The sequence shown here is derived from an EMBL/GenBank/DDBJ whole genome shotgun (WGS) entry which is preliminary data.</text>
</comment>
<reference evidence="2 3" key="1">
    <citation type="submission" date="2021-05" db="EMBL/GenBank/DDBJ databases">
        <title>Genome Assembly of Synthetic Allotetraploid Brassica napus Reveals Homoeologous Exchanges between Subgenomes.</title>
        <authorList>
            <person name="Davis J.T."/>
        </authorList>
    </citation>
    <scope>NUCLEOTIDE SEQUENCE [LARGE SCALE GENOMIC DNA]</scope>
    <source>
        <strain evidence="3">cv. Da-Ae</strain>
        <tissue evidence="2">Seedling</tissue>
    </source>
</reference>
<protein>
    <recommendedName>
        <fullName evidence="1">Protein kinase domain-containing protein</fullName>
    </recommendedName>
</protein>
<proteinExistence type="predicted"/>
<organism evidence="2 3">
    <name type="scientific">Brassica napus</name>
    <name type="common">Rape</name>
    <dbReference type="NCBI Taxonomy" id="3708"/>
    <lineage>
        <taxon>Eukaryota</taxon>
        <taxon>Viridiplantae</taxon>
        <taxon>Streptophyta</taxon>
        <taxon>Embryophyta</taxon>
        <taxon>Tracheophyta</taxon>
        <taxon>Spermatophyta</taxon>
        <taxon>Magnoliopsida</taxon>
        <taxon>eudicotyledons</taxon>
        <taxon>Gunneridae</taxon>
        <taxon>Pentapetalae</taxon>
        <taxon>rosids</taxon>
        <taxon>malvids</taxon>
        <taxon>Brassicales</taxon>
        <taxon>Brassicaceae</taxon>
        <taxon>Brassiceae</taxon>
        <taxon>Brassica</taxon>
    </lineage>
</organism>
<sequence length="217" mass="24837">MKKLSVRTTKGEEESLSEEMVIKTTAFSQASQLENKKRFLNCLENNPYVVSYYGKKITLDKKSKKMLYNMILEYCRGQCFAEKIKRHKGIGLPEEDVKRFALDILIAKISGFGKTMEKGSSEYGDGWGYRRGTTQFISPELTRDKILDYGADVWAFGCTVFEMLTGELVWSEHGELVWEDWITLIGVSDMVPYVHNSHLCKQILCDFSSLLMGYSSI</sequence>
<dbReference type="SUPFAM" id="SSF56112">
    <property type="entry name" value="Protein kinase-like (PK-like)"/>
    <property type="match status" value="1"/>
</dbReference>
<evidence type="ECO:0000313" key="2">
    <source>
        <dbReference type="EMBL" id="KAH0929443.1"/>
    </source>
</evidence>
<dbReference type="Proteomes" id="UP000824890">
    <property type="component" value="Unassembled WGS sequence"/>
</dbReference>
<evidence type="ECO:0000259" key="1">
    <source>
        <dbReference type="PROSITE" id="PS50011"/>
    </source>
</evidence>
<dbReference type="PANTHER" id="PTHR48011:SF53">
    <property type="entry name" value="PROTEIN KINASE SUPERFAMILY PROTEIN"/>
    <property type="match status" value="1"/>
</dbReference>
<dbReference type="InterPro" id="IPR011009">
    <property type="entry name" value="Kinase-like_dom_sf"/>
</dbReference>
<dbReference type="SMART" id="SM00220">
    <property type="entry name" value="S_TKc"/>
    <property type="match status" value="1"/>
</dbReference>
<name>A0ABQ8DJF8_BRANA</name>
<dbReference type="InterPro" id="IPR052751">
    <property type="entry name" value="Plant_MAPKKK"/>
</dbReference>
<keyword evidence="3" id="KW-1185">Reference proteome</keyword>
<gene>
    <name evidence="2" type="ORF">HID58_015170</name>
</gene>
<feature type="domain" description="Protein kinase" evidence="1">
    <location>
        <begin position="1"/>
        <end position="217"/>
    </location>
</feature>
<dbReference type="Pfam" id="PF00069">
    <property type="entry name" value="Pkinase"/>
    <property type="match status" value="1"/>
</dbReference>
<dbReference type="EMBL" id="JAGKQM010000004">
    <property type="protein sequence ID" value="KAH0929443.1"/>
    <property type="molecule type" value="Genomic_DNA"/>
</dbReference>
<dbReference type="PANTHER" id="PTHR48011">
    <property type="entry name" value="CCR4-NOT TRANSCRIPTIONAL COMPLEX SUBUNIT CAF120-RELATED"/>
    <property type="match status" value="1"/>
</dbReference>
<dbReference type="Gene3D" id="1.10.510.10">
    <property type="entry name" value="Transferase(Phosphotransferase) domain 1"/>
    <property type="match status" value="2"/>
</dbReference>
<dbReference type="PROSITE" id="PS50011">
    <property type="entry name" value="PROTEIN_KINASE_DOM"/>
    <property type="match status" value="1"/>
</dbReference>
<evidence type="ECO:0000313" key="3">
    <source>
        <dbReference type="Proteomes" id="UP000824890"/>
    </source>
</evidence>
<dbReference type="InterPro" id="IPR000719">
    <property type="entry name" value="Prot_kinase_dom"/>
</dbReference>